<dbReference type="AlphaFoldDB" id="A0AAD8CAT7"/>
<reference evidence="1" key="2">
    <citation type="submission" date="2023-04" db="EMBL/GenBank/DDBJ databases">
        <authorList>
            <person name="Bu L."/>
            <person name="Lu L."/>
            <person name="Laidemitt M.R."/>
            <person name="Zhang S.M."/>
            <person name="Mutuku M."/>
            <person name="Mkoji G."/>
            <person name="Steinauer M."/>
            <person name="Loker E.S."/>
        </authorList>
    </citation>
    <scope>NUCLEOTIDE SEQUENCE</scope>
    <source>
        <strain evidence="1">KasaAsao</strain>
        <tissue evidence="1">Whole Snail</tissue>
    </source>
</reference>
<dbReference type="Proteomes" id="UP001233172">
    <property type="component" value="Unassembled WGS sequence"/>
</dbReference>
<proteinExistence type="predicted"/>
<sequence>MKRQIERRGPEALSEPTKTKFIYFPDCLDLGIWSIGKLEHKTKLAKGDFLTTTGSPIDIPVFQS</sequence>
<reference evidence="1" key="1">
    <citation type="journal article" date="2023" name="PLoS Negl. Trop. Dis.">
        <title>A genome sequence for Biomphalaria pfeifferi, the major vector snail for the human-infecting parasite Schistosoma mansoni.</title>
        <authorList>
            <person name="Bu L."/>
            <person name="Lu L."/>
            <person name="Laidemitt M.R."/>
            <person name="Zhang S.M."/>
            <person name="Mutuku M."/>
            <person name="Mkoji G."/>
            <person name="Steinauer M."/>
            <person name="Loker E.S."/>
        </authorList>
    </citation>
    <scope>NUCLEOTIDE SEQUENCE</scope>
    <source>
        <strain evidence="1">KasaAsao</strain>
    </source>
</reference>
<evidence type="ECO:0000313" key="2">
    <source>
        <dbReference type="Proteomes" id="UP001233172"/>
    </source>
</evidence>
<name>A0AAD8CAT7_BIOPF</name>
<keyword evidence="2" id="KW-1185">Reference proteome</keyword>
<comment type="caution">
    <text evidence="1">The sequence shown here is derived from an EMBL/GenBank/DDBJ whole genome shotgun (WGS) entry which is preliminary data.</text>
</comment>
<feature type="non-terminal residue" evidence="1">
    <location>
        <position position="64"/>
    </location>
</feature>
<organism evidence="1 2">
    <name type="scientific">Biomphalaria pfeifferi</name>
    <name type="common">Bloodfluke planorb</name>
    <name type="synonym">Freshwater snail</name>
    <dbReference type="NCBI Taxonomy" id="112525"/>
    <lineage>
        <taxon>Eukaryota</taxon>
        <taxon>Metazoa</taxon>
        <taxon>Spiralia</taxon>
        <taxon>Lophotrochozoa</taxon>
        <taxon>Mollusca</taxon>
        <taxon>Gastropoda</taxon>
        <taxon>Heterobranchia</taxon>
        <taxon>Euthyneura</taxon>
        <taxon>Panpulmonata</taxon>
        <taxon>Hygrophila</taxon>
        <taxon>Lymnaeoidea</taxon>
        <taxon>Planorbidae</taxon>
        <taxon>Biomphalaria</taxon>
    </lineage>
</organism>
<dbReference type="EMBL" id="JASAOG010000002">
    <property type="protein sequence ID" value="KAK0069526.1"/>
    <property type="molecule type" value="Genomic_DNA"/>
</dbReference>
<evidence type="ECO:0000313" key="1">
    <source>
        <dbReference type="EMBL" id="KAK0069526.1"/>
    </source>
</evidence>
<protein>
    <submittedName>
        <fullName evidence="1">Uncharacterized protein</fullName>
    </submittedName>
</protein>
<accession>A0AAD8CAT7</accession>
<gene>
    <name evidence="1" type="ORF">Bpfe_000703</name>
</gene>